<dbReference type="Proteomes" id="UP001066276">
    <property type="component" value="Chromosome 7"/>
</dbReference>
<organism evidence="2 3">
    <name type="scientific">Pleurodeles waltl</name>
    <name type="common">Iberian ribbed newt</name>
    <dbReference type="NCBI Taxonomy" id="8319"/>
    <lineage>
        <taxon>Eukaryota</taxon>
        <taxon>Metazoa</taxon>
        <taxon>Chordata</taxon>
        <taxon>Craniata</taxon>
        <taxon>Vertebrata</taxon>
        <taxon>Euteleostomi</taxon>
        <taxon>Amphibia</taxon>
        <taxon>Batrachia</taxon>
        <taxon>Caudata</taxon>
        <taxon>Salamandroidea</taxon>
        <taxon>Salamandridae</taxon>
        <taxon>Pleurodelinae</taxon>
        <taxon>Pleurodeles</taxon>
    </lineage>
</organism>
<accession>A0AAV7P0L1</accession>
<sequence length="137" mass="14831">MSERQRPDGAACFAEQEDLFLAEDIVHALDASVAQSVGRALAVALQPITRQMKRYVLTAPPYGNPMPLSSAGQDPNALTQRPLPICPNLSPTPTTSIQLNSPPAPKPFLPPPRRCLPFVPVIFRQRISPAQAAQTLL</sequence>
<protein>
    <submittedName>
        <fullName evidence="2">Uncharacterized protein</fullName>
    </submittedName>
</protein>
<name>A0AAV7P0L1_PLEWA</name>
<feature type="region of interest" description="Disordered" evidence="1">
    <location>
        <begin position="66"/>
        <end position="106"/>
    </location>
</feature>
<evidence type="ECO:0000256" key="1">
    <source>
        <dbReference type="SAM" id="MobiDB-lite"/>
    </source>
</evidence>
<evidence type="ECO:0000313" key="3">
    <source>
        <dbReference type="Proteomes" id="UP001066276"/>
    </source>
</evidence>
<dbReference type="AlphaFoldDB" id="A0AAV7P0L1"/>
<feature type="compositionally biased region" description="Polar residues" evidence="1">
    <location>
        <begin position="70"/>
        <end position="79"/>
    </location>
</feature>
<comment type="caution">
    <text evidence="2">The sequence shown here is derived from an EMBL/GenBank/DDBJ whole genome shotgun (WGS) entry which is preliminary data.</text>
</comment>
<dbReference type="EMBL" id="JANPWB010000011">
    <property type="protein sequence ID" value="KAJ1121651.1"/>
    <property type="molecule type" value="Genomic_DNA"/>
</dbReference>
<proteinExistence type="predicted"/>
<gene>
    <name evidence="2" type="ORF">NDU88_000171</name>
</gene>
<keyword evidence="3" id="KW-1185">Reference proteome</keyword>
<evidence type="ECO:0000313" key="2">
    <source>
        <dbReference type="EMBL" id="KAJ1121651.1"/>
    </source>
</evidence>
<feature type="compositionally biased region" description="Polar residues" evidence="1">
    <location>
        <begin position="89"/>
        <end position="101"/>
    </location>
</feature>
<reference evidence="2" key="1">
    <citation type="journal article" date="2022" name="bioRxiv">
        <title>Sequencing and chromosome-scale assembly of the giantPleurodeles waltlgenome.</title>
        <authorList>
            <person name="Brown T."/>
            <person name="Elewa A."/>
            <person name="Iarovenko S."/>
            <person name="Subramanian E."/>
            <person name="Araus A.J."/>
            <person name="Petzold A."/>
            <person name="Susuki M."/>
            <person name="Suzuki K.-i.T."/>
            <person name="Hayashi T."/>
            <person name="Toyoda A."/>
            <person name="Oliveira C."/>
            <person name="Osipova E."/>
            <person name="Leigh N.D."/>
            <person name="Simon A."/>
            <person name="Yun M.H."/>
        </authorList>
    </citation>
    <scope>NUCLEOTIDE SEQUENCE</scope>
    <source>
        <strain evidence="2">20211129_DDA</strain>
        <tissue evidence="2">Liver</tissue>
    </source>
</reference>